<name>A0A1D8JKG4_9BACL</name>
<dbReference type="InterPro" id="IPR012337">
    <property type="entry name" value="RNaseH-like_sf"/>
</dbReference>
<organism evidence="4 5">
    <name type="scientific">Sporosarcina ureilytica</name>
    <dbReference type="NCBI Taxonomy" id="298596"/>
    <lineage>
        <taxon>Bacteria</taxon>
        <taxon>Bacillati</taxon>
        <taxon>Bacillota</taxon>
        <taxon>Bacilli</taxon>
        <taxon>Bacillales</taxon>
        <taxon>Caryophanaceae</taxon>
        <taxon>Sporosarcina</taxon>
    </lineage>
</organism>
<dbReference type="InterPro" id="IPR038720">
    <property type="entry name" value="YprB_RNase_H-like_dom"/>
</dbReference>
<dbReference type="Gene3D" id="1.25.40.10">
    <property type="entry name" value="Tetratricopeptide repeat domain"/>
    <property type="match status" value="1"/>
</dbReference>
<dbReference type="SUPFAM" id="SSF53098">
    <property type="entry name" value="Ribonuclease H-like"/>
    <property type="match status" value="1"/>
</dbReference>
<evidence type="ECO:0000313" key="5">
    <source>
        <dbReference type="Proteomes" id="UP000185746"/>
    </source>
</evidence>
<evidence type="ECO:0000259" key="3">
    <source>
        <dbReference type="Pfam" id="PF13482"/>
    </source>
</evidence>
<evidence type="ECO:0000313" key="4">
    <source>
        <dbReference type="EMBL" id="AOV09204.1"/>
    </source>
</evidence>
<dbReference type="PANTHER" id="PTHR38462:SF1">
    <property type="entry name" value="YPRB RIBONUCLEASE H-LIKE DOMAIN-CONTAINING PROTEIN"/>
    <property type="match status" value="1"/>
</dbReference>
<reference evidence="4 5" key="1">
    <citation type="submission" date="2016-09" db="EMBL/GenBank/DDBJ databases">
        <title>Complete genome sequence of the Lysinibacillus sphaericus LMG 22257, a specie of Bacillus with ureolytic activity that can effectively biodeposit calcium carbonate.</title>
        <authorList>
            <person name="Yan W."/>
        </authorList>
    </citation>
    <scope>NUCLEOTIDE SEQUENCE [LARGE SCALE GENOMIC DNA]</scope>
    <source>
        <strain evidence="4 5">LMG 22257</strain>
    </source>
</reference>
<proteinExistence type="predicted"/>
<dbReference type="EMBL" id="CP017560">
    <property type="protein sequence ID" value="AOV09204.1"/>
    <property type="molecule type" value="Genomic_DNA"/>
</dbReference>
<evidence type="ECO:0000256" key="2">
    <source>
        <dbReference type="SAM" id="MobiDB-lite"/>
    </source>
</evidence>
<dbReference type="KEGG" id="surl:BI350_11145"/>
<gene>
    <name evidence="4" type="ORF">BI350_11145</name>
</gene>
<dbReference type="SUPFAM" id="SSF81901">
    <property type="entry name" value="HCP-like"/>
    <property type="match status" value="1"/>
</dbReference>
<feature type="domain" description="YprB ribonuclease H-like" evidence="3">
    <location>
        <begin position="94"/>
        <end position="261"/>
    </location>
</feature>
<dbReference type="Proteomes" id="UP000185746">
    <property type="component" value="Chromosome"/>
</dbReference>
<dbReference type="Pfam" id="PF13482">
    <property type="entry name" value="RNase_H_2"/>
    <property type="match status" value="1"/>
</dbReference>
<feature type="region of interest" description="Disordered" evidence="2">
    <location>
        <begin position="1"/>
        <end position="21"/>
    </location>
</feature>
<dbReference type="PANTHER" id="PTHR38462">
    <property type="entry name" value="EXONUCLEASE-LIKE PROTEIN"/>
    <property type="match status" value="1"/>
</dbReference>
<feature type="compositionally biased region" description="Basic residues" evidence="2">
    <location>
        <begin position="1"/>
        <end position="18"/>
    </location>
</feature>
<accession>A0A1D8JKG4</accession>
<sequence>MAMRKMLTKKPKPTKKTKRDVVIPPAPPYEKNWLKTGLIKEENQFGVVYKRVVEYDKTYCHGNKKIGDLQSTLEKWKRFDREHPLAPKSTNKLVFFDTETTGLKGAGTLIFLLGFMEQVENGFRMTQYVLPGPDHEAAFLYASKLWKEEMTLITYNGKSFDIPQVETRWTMNREKLPKLLTHHQIDLLHGARRVWKTELDTFKLTSIEEKQLHFYREGDIPGHLAPIIYQDAVKSGQAETLMKVLQHNEWDILSLVTLYIRATNLILETTNPETAITHTNIGKWFSDLKHYDDSAHFFKNVIEKYGSDHALSHYHYGFILKRNDAYDKAVQSFNIAAKQLDGRERIIAFEELAKLQEHKLKNLEMALEVTRKAMRFIEKDLDLTKRFRTRAERDFLKREMRLLRKIFPGEAQKTTKSD</sequence>
<protein>
    <recommendedName>
        <fullName evidence="3">YprB ribonuclease H-like domain-containing protein</fullName>
    </recommendedName>
</protein>
<keyword evidence="5" id="KW-1185">Reference proteome</keyword>
<evidence type="ECO:0000256" key="1">
    <source>
        <dbReference type="SAM" id="Coils"/>
    </source>
</evidence>
<feature type="coiled-coil region" evidence="1">
    <location>
        <begin position="353"/>
        <end position="380"/>
    </location>
</feature>
<dbReference type="AlphaFoldDB" id="A0A1D8JKG4"/>
<dbReference type="InterPro" id="IPR011990">
    <property type="entry name" value="TPR-like_helical_dom_sf"/>
</dbReference>
<keyword evidence="1" id="KW-0175">Coiled coil</keyword>